<evidence type="ECO:0000313" key="4">
    <source>
        <dbReference type="Proteomes" id="UP000189475"/>
    </source>
</evidence>
<gene>
    <name evidence="3" type="ORF">VPAL9027_00930</name>
</gene>
<accession>A0A1R4B245</accession>
<name>A0A1R4B245_9VIBR</name>
<protein>
    <submittedName>
        <fullName evidence="3">Acetyltransferase (GNAT) family protein</fullName>
    </submittedName>
</protein>
<reference evidence="3 4" key="1">
    <citation type="submission" date="2017-02" db="EMBL/GenBank/DDBJ databases">
        <authorList>
            <person name="Peterson S.W."/>
        </authorList>
    </citation>
    <scope>NUCLEOTIDE SEQUENCE [LARGE SCALE GENOMIC DNA]</scope>
    <source>
        <strain evidence="3 4">CECT 9027</strain>
    </source>
</reference>
<dbReference type="OrthoDB" id="5419426at2"/>
<dbReference type="SUPFAM" id="SSF55729">
    <property type="entry name" value="Acyl-CoA N-acyltransferases (Nat)"/>
    <property type="match status" value="1"/>
</dbReference>
<keyword evidence="1 3" id="KW-0808">Transferase</keyword>
<feature type="domain" description="N-acetyltransferase" evidence="2">
    <location>
        <begin position="1"/>
        <end position="158"/>
    </location>
</feature>
<evidence type="ECO:0000256" key="1">
    <source>
        <dbReference type="ARBA" id="ARBA00022679"/>
    </source>
</evidence>
<dbReference type="PROSITE" id="PS51186">
    <property type="entry name" value="GNAT"/>
    <property type="match status" value="1"/>
</dbReference>
<dbReference type="Proteomes" id="UP000189475">
    <property type="component" value="Unassembled WGS sequence"/>
</dbReference>
<dbReference type="InterPro" id="IPR000182">
    <property type="entry name" value="GNAT_dom"/>
</dbReference>
<dbReference type="CDD" id="cd04301">
    <property type="entry name" value="NAT_SF"/>
    <property type="match status" value="1"/>
</dbReference>
<organism evidence="3 4">
    <name type="scientific">Vibrio palustris</name>
    <dbReference type="NCBI Taxonomy" id="1918946"/>
    <lineage>
        <taxon>Bacteria</taxon>
        <taxon>Pseudomonadati</taxon>
        <taxon>Pseudomonadota</taxon>
        <taxon>Gammaproteobacteria</taxon>
        <taxon>Vibrionales</taxon>
        <taxon>Vibrionaceae</taxon>
        <taxon>Vibrio</taxon>
    </lineage>
</organism>
<dbReference type="AlphaFoldDB" id="A0A1R4B245"/>
<dbReference type="Pfam" id="PF00583">
    <property type="entry name" value="Acetyltransf_1"/>
    <property type="match status" value="1"/>
</dbReference>
<dbReference type="InterPro" id="IPR016181">
    <property type="entry name" value="Acyl_CoA_acyltransferase"/>
</dbReference>
<sequence>MHIKPITAQYDAHIRTIIEAVGAEFGAVGDGFGPSDREVQAMSQHYCIEQGSQYFIAVEHGQIMGGGGIKPFLNSAKTCELCKVFLLPAARGKGAGKKLTQTCLDFARQAGYTQCYLDTLSEMTSAIRLYEHLGFKHRDTPMPGVIHTGCDVWMELTL</sequence>
<dbReference type="RefSeq" id="WP_077312762.1">
    <property type="nucleotide sequence ID" value="NZ_AP024887.1"/>
</dbReference>
<evidence type="ECO:0000259" key="2">
    <source>
        <dbReference type="PROSITE" id="PS51186"/>
    </source>
</evidence>
<dbReference type="PANTHER" id="PTHR13947:SF37">
    <property type="entry name" value="LD18367P"/>
    <property type="match status" value="1"/>
</dbReference>
<dbReference type="PANTHER" id="PTHR13947">
    <property type="entry name" value="GNAT FAMILY N-ACETYLTRANSFERASE"/>
    <property type="match status" value="1"/>
</dbReference>
<dbReference type="GO" id="GO:0008080">
    <property type="term" value="F:N-acetyltransferase activity"/>
    <property type="evidence" value="ECO:0007669"/>
    <property type="project" value="InterPro"/>
</dbReference>
<dbReference type="STRING" id="1918946.VPAL9027_00930"/>
<dbReference type="Gene3D" id="3.40.630.30">
    <property type="match status" value="1"/>
</dbReference>
<keyword evidence="4" id="KW-1185">Reference proteome</keyword>
<proteinExistence type="predicted"/>
<dbReference type="InterPro" id="IPR050769">
    <property type="entry name" value="NAT_camello-type"/>
</dbReference>
<evidence type="ECO:0000313" key="3">
    <source>
        <dbReference type="EMBL" id="SJL82984.1"/>
    </source>
</evidence>
<dbReference type="EMBL" id="FUFT01000002">
    <property type="protein sequence ID" value="SJL82984.1"/>
    <property type="molecule type" value="Genomic_DNA"/>
</dbReference>